<dbReference type="AlphaFoldDB" id="A0A8H6XY40"/>
<evidence type="ECO:0000256" key="1">
    <source>
        <dbReference type="SAM" id="SignalP"/>
    </source>
</evidence>
<dbReference type="Gene3D" id="3.60.10.10">
    <property type="entry name" value="Endonuclease/exonuclease/phosphatase"/>
    <property type="match status" value="2"/>
</dbReference>
<keyword evidence="2" id="KW-0269">Exonuclease</keyword>
<dbReference type="GO" id="GO:0004527">
    <property type="term" value="F:exonuclease activity"/>
    <property type="evidence" value="ECO:0007669"/>
    <property type="project" value="UniProtKB-KW"/>
</dbReference>
<dbReference type="EMBL" id="JACAZI010000011">
    <property type="protein sequence ID" value="KAF7348884.1"/>
    <property type="molecule type" value="Genomic_DNA"/>
</dbReference>
<keyword evidence="2" id="KW-0540">Nuclease</keyword>
<keyword evidence="1" id="KW-0732">Signal</keyword>
<reference evidence="2" key="1">
    <citation type="submission" date="2020-05" db="EMBL/GenBank/DDBJ databases">
        <title>Mycena genomes resolve the evolution of fungal bioluminescence.</title>
        <authorList>
            <person name="Tsai I.J."/>
        </authorList>
    </citation>
    <scope>NUCLEOTIDE SEQUENCE</scope>
    <source>
        <strain evidence="2">CCC161011</strain>
    </source>
</reference>
<evidence type="ECO:0000313" key="3">
    <source>
        <dbReference type="Proteomes" id="UP000620124"/>
    </source>
</evidence>
<gene>
    <name evidence="2" type="ORF">MVEN_01408600</name>
</gene>
<proteinExistence type="predicted"/>
<name>A0A8H6XY40_9AGAR</name>
<feature type="chain" id="PRO_5034424935" evidence="1">
    <location>
        <begin position="19"/>
        <end position="416"/>
    </location>
</feature>
<comment type="caution">
    <text evidence="2">The sequence shown here is derived from an EMBL/GenBank/DDBJ whole genome shotgun (WGS) entry which is preliminary data.</text>
</comment>
<dbReference type="Proteomes" id="UP000620124">
    <property type="component" value="Unassembled WGS sequence"/>
</dbReference>
<accession>A0A8H6XY40</accession>
<dbReference type="SUPFAM" id="SSF56219">
    <property type="entry name" value="DNase I-like"/>
    <property type="match status" value="1"/>
</dbReference>
<evidence type="ECO:0000313" key="2">
    <source>
        <dbReference type="EMBL" id="KAF7348884.1"/>
    </source>
</evidence>
<keyword evidence="2" id="KW-0378">Hydrolase</keyword>
<feature type="signal peptide" evidence="1">
    <location>
        <begin position="1"/>
        <end position="18"/>
    </location>
</feature>
<dbReference type="OrthoDB" id="276515at2759"/>
<dbReference type="InterPro" id="IPR036691">
    <property type="entry name" value="Endo/exonu/phosph_ase_sf"/>
</dbReference>
<keyword evidence="3" id="KW-1185">Reference proteome</keyword>
<organism evidence="2 3">
    <name type="scientific">Mycena venus</name>
    <dbReference type="NCBI Taxonomy" id="2733690"/>
    <lineage>
        <taxon>Eukaryota</taxon>
        <taxon>Fungi</taxon>
        <taxon>Dikarya</taxon>
        <taxon>Basidiomycota</taxon>
        <taxon>Agaricomycotina</taxon>
        <taxon>Agaricomycetes</taxon>
        <taxon>Agaricomycetidae</taxon>
        <taxon>Agaricales</taxon>
        <taxon>Marasmiineae</taxon>
        <taxon>Mycenaceae</taxon>
        <taxon>Mycena</taxon>
    </lineage>
</organism>
<protein>
    <submittedName>
        <fullName evidence="2">Endo/exonuclease/phosphatase domain-containing protein</fullName>
    </submittedName>
</protein>
<sequence>MQVCFFIILALLQILARWQIKTGIDQSNHNITVQQSLDNLSDPLTIPGYLRKSGEQPWSLRRLRVAEHLLGEQVYDLAELFGEDWDWVGVGRDDGVEAGEYSPVFYKKDVDSGMGKVPLCRCKCRKLPLQLVKLPLYCFALPLTAATRTSLGIQLPRKPAAVRCAIIVAADCRMLKVRPAAVLLRLGAATAHGCLSSAVSEFILHSYDSFWTSNTSFTPSRFPGAGSHRVCTTIRLQRRNGGHEFVVLNTHMDDQSEAQRRHAASMIFARARYEAVTIGCPAFVMGDFNSPPDGRDSGAYEITTGVRQPGALPGDFAAKFSVDPSSPPFVLHDLRAHTPRRAVSANHATFTGFTAPNDTRVWSRIDFLFGGGKWRVSAGNRPATKSAVRVQTTAYSQATTAPSLPICVSEVNRILA</sequence>